<dbReference type="GO" id="GO:0046933">
    <property type="term" value="F:proton-transporting ATP synthase activity, rotational mechanism"/>
    <property type="evidence" value="ECO:0007669"/>
    <property type="project" value="UniProtKB-UniRule"/>
</dbReference>
<dbReference type="AlphaFoldDB" id="A0A2Y9CAF3"/>
<name>A0A2Y9CAF3_9FIRM</name>
<keyword evidence="4 7" id="KW-0406">Ion transport</keyword>
<dbReference type="PANTHER" id="PTHR11910">
    <property type="entry name" value="ATP SYNTHASE DELTA CHAIN"/>
    <property type="match status" value="1"/>
</dbReference>
<dbReference type="OrthoDB" id="9802471at2"/>
<evidence type="ECO:0000256" key="5">
    <source>
        <dbReference type="ARBA" id="ARBA00023136"/>
    </source>
</evidence>
<evidence type="ECO:0000256" key="4">
    <source>
        <dbReference type="ARBA" id="ARBA00023065"/>
    </source>
</evidence>
<keyword evidence="7" id="KW-0139">CF(1)</keyword>
<evidence type="ECO:0000256" key="6">
    <source>
        <dbReference type="ARBA" id="ARBA00023310"/>
    </source>
</evidence>
<sequence>MKTQTNTNIQYCPQAAVRYAKVLYELNISKEAIQKAKDIFTEVPQLNDVFVNPTIREEQKLRVIDQVFPEEIRNFLKVTCQNQRMDLIGDIFVSYDRYCDEQNRVLNAVLTCVEPPSEVQLKEMKAFLCRKYNAVEANIEIRTDHALLGGFVLTAGSDEYDWSLKGRLNRLEQKLTWR</sequence>
<dbReference type="Pfam" id="PF00213">
    <property type="entry name" value="OSCP"/>
    <property type="match status" value="1"/>
</dbReference>
<protein>
    <recommendedName>
        <fullName evidence="7">ATP synthase subunit delta</fullName>
    </recommendedName>
    <alternativeName>
        <fullName evidence="7">ATP synthase F(1) sector subunit delta</fullName>
    </alternativeName>
    <alternativeName>
        <fullName evidence="7">F-type ATPase subunit delta</fullName>
        <shortName evidence="7">F-ATPase subunit delta</shortName>
    </alternativeName>
</protein>
<comment type="similarity">
    <text evidence="7">Belongs to the ATPase delta chain family.</text>
</comment>
<comment type="function">
    <text evidence="7">F(1)F(0) ATP synthase produces ATP from ADP in the presence of a proton or sodium gradient. F-type ATPases consist of two structural domains, F(1) containing the extramembraneous catalytic core and F(0) containing the membrane proton channel, linked together by a central stalk and a peripheral stalk. During catalysis, ATP synthesis in the catalytic domain of F(1) is coupled via a rotary mechanism of the central stalk subunits to proton translocation.</text>
</comment>
<dbReference type="Gene3D" id="1.10.520.20">
    <property type="entry name" value="N-terminal domain of the delta subunit of the F1F0-ATP synthase"/>
    <property type="match status" value="1"/>
</dbReference>
<keyword evidence="7" id="KW-1003">Cell membrane</keyword>
<dbReference type="Proteomes" id="UP000245845">
    <property type="component" value="Unassembled WGS sequence"/>
</dbReference>
<dbReference type="InterPro" id="IPR026015">
    <property type="entry name" value="ATP_synth_OSCP/delta_N_sf"/>
</dbReference>
<keyword evidence="6 7" id="KW-0066">ATP synthesis</keyword>
<comment type="caution">
    <text evidence="8">The sequence shown here is derived from an EMBL/GenBank/DDBJ whole genome shotgun (WGS) entry which is preliminary data.</text>
</comment>
<evidence type="ECO:0000313" key="8">
    <source>
        <dbReference type="EMBL" id="PWJ27717.1"/>
    </source>
</evidence>
<dbReference type="EMBL" id="QGDL01000011">
    <property type="protein sequence ID" value="PWJ27717.1"/>
    <property type="molecule type" value="Genomic_DNA"/>
</dbReference>
<dbReference type="InterPro" id="IPR000711">
    <property type="entry name" value="ATPase_OSCP/dsu"/>
</dbReference>
<evidence type="ECO:0000256" key="3">
    <source>
        <dbReference type="ARBA" id="ARBA00022781"/>
    </source>
</evidence>
<dbReference type="SUPFAM" id="SSF47928">
    <property type="entry name" value="N-terminal domain of the delta subunit of the F1F0-ATP synthase"/>
    <property type="match status" value="1"/>
</dbReference>
<keyword evidence="2 7" id="KW-0813">Transport</keyword>
<evidence type="ECO:0000256" key="1">
    <source>
        <dbReference type="ARBA" id="ARBA00004370"/>
    </source>
</evidence>
<accession>A0A2Y9CAF3</accession>
<keyword evidence="9" id="KW-1185">Reference proteome</keyword>
<dbReference type="GO" id="GO:0045259">
    <property type="term" value="C:proton-transporting ATP synthase complex"/>
    <property type="evidence" value="ECO:0007669"/>
    <property type="project" value="UniProtKB-KW"/>
</dbReference>
<dbReference type="RefSeq" id="WP_109732526.1">
    <property type="nucleotide sequence ID" value="NZ_BAAACK010000005.1"/>
</dbReference>
<gene>
    <name evidence="7" type="primary">atpH</name>
    <name evidence="8" type="ORF">A8806_111154</name>
</gene>
<dbReference type="NCBIfam" id="TIGR01145">
    <property type="entry name" value="ATP_synt_delta"/>
    <property type="match status" value="1"/>
</dbReference>
<evidence type="ECO:0000256" key="2">
    <source>
        <dbReference type="ARBA" id="ARBA00022448"/>
    </source>
</evidence>
<dbReference type="HAMAP" id="MF_01416">
    <property type="entry name" value="ATP_synth_delta_bact"/>
    <property type="match status" value="1"/>
</dbReference>
<comment type="subcellular location">
    <subcellularLocation>
        <location evidence="7">Cell membrane</location>
        <topology evidence="7">Peripheral membrane protein</topology>
    </subcellularLocation>
    <subcellularLocation>
        <location evidence="1">Membrane</location>
    </subcellularLocation>
</comment>
<dbReference type="PRINTS" id="PR00125">
    <property type="entry name" value="ATPASEDELTA"/>
</dbReference>
<reference evidence="8 9" key="1">
    <citation type="submission" date="2018-05" db="EMBL/GenBank/DDBJ databases">
        <title>The Hungate 1000. A catalogue of reference genomes from the rumen microbiome.</title>
        <authorList>
            <person name="Kelly W."/>
        </authorList>
    </citation>
    <scope>NUCLEOTIDE SEQUENCE [LARGE SCALE GENOMIC DNA]</scope>
    <source>
        <strain evidence="8 9">NLAE-zl-C242</strain>
    </source>
</reference>
<proteinExistence type="inferred from homology"/>
<keyword evidence="5 7" id="KW-0472">Membrane</keyword>
<evidence type="ECO:0000313" key="9">
    <source>
        <dbReference type="Proteomes" id="UP000245845"/>
    </source>
</evidence>
<dbReference type="GO" id="GO:0005886">
    <property type="term" value="C:plasma membrane"/>
    <property type="evidence" value="ECO:0007669"/>
    <property type="project" value="UniProtKB-SubCell"/>
</dbReference>
<organism evidence="8 9">
    <name type="scientific">Faecalicatena orotica</name>
    <dbReference type="NCBI Taxonomy" id="1544"/>
    <lineage>
        <taxon>Bacteria</taxon>
        <taxon>Bacillati</taxon>
        <taxon>Bacillota</taxon>
        <taxon>Clostridia</taxon>
        <taxon>Lachnospirales</taxon>
        <taxon>Lachnospiraceae</taxon>
        <taxon>Faecalicatena</taxon>
    </lineage>
</organism>
<comment type="function">
    <text evidence="7">This protein is part of the stalk that links CF(0) to CF(1). It either transmits conformational changes from CF(0) to CF(1) or is implicated in proton conduction.</text>
</comment>
<keyword evidence="3 7" id="KW-0375">Hydrogen ion transport</keyword>
<evidence type="ECO:0000256" key="7">
    <source>
        <dbReference type="HAMAP-Rule" id="MF_01416"/>
    </source>
</evidence>